<feature type="modified residue" description="4-aspartylphosphate" evidence="6">
    <location>
        <position position="757"/>
    </location>
</feature>
<feature type="transmembrane region" description="Helical" evidence="7">
    <location>
        <begin position="340"/>
        <end position="362"/>
    </location>
</feature>
<dbReference type="PROSITE" id="PS50109">
    <property type="entry name" value="HIS_KIN"/>
    <property type="match status" value="1"/>
</dbReference>
<feature type="signal peptide" evidence="8">
    <location>
        <begin position="1"/>
        <end position="25"/>
    </location>
</feature>
<dbReference type="Proteomes" id="UP000077852">
    <property type="component" value="Unassembled WGS sequence"/>
</dbReference>
<evidence type="ECO:0000256" key="4">
    <source>
        <dbReference type="ARBA" id="ARBA00022679"/>
    </source>
</evidence>
<dbReference type="RefSeq" id="WP_081266165.1">
    <property type="nucleotide sequence ID" value="NZ_LVHG01000023.1"/>
</dbReference>
<dbReference type="Gene3D" id="3.30.565.10">
    <property type="entry name" value="Histidine kinase-like ATPase, C-terminal domain"/>
    <property type="match status" value="1"/>
</dbReference>
<dbReference type="PANTHER" id="PTHR43047">
    <property type="entry name" value="TWO-COMPONENT HISTIDINE PROTEIN KINASE"/>
    <property type="match status" value="1"/>
</dbReference>
<organism evidence="11 12">
    <name type="scientific">Variovorax paradoxus</name>
    <dbReference type="NCBI Taxonomy" id="34073"/>
    <lineage>
        <taxon>Bacteria</taxon>
        <taxon>Pseudomonadati</taxon>
        <taxon>Pseudomonadota</taxon>
        <taxon>Betaproteobacteria</taxon>
        <taxon>Burkholderiales</taxon>
        <taxon>Comamonadaceae</taxon>
        <taxon>Variovorax</taxon>
    </lineage>
</organism>
<keyword evidence="7" id="KW-0472">Membrane</keyword>
<dbReference type="Gene3D" id="3.40.50.2300">
    <property type="match status" value="1"/>
</dbReference>
<gene>
    <name evidence="11" type="ORF">A3K87_07065</name>
</gene>
<feature type="domain" description="Histidine kinase" evidence="9">
    <location>
        <begin position="453"/>
        <end position="681"/>
    </location>
</feature>
<sequence length="838" mass="91108">MKAAKAVNAATAAIAGLLRIIFCCALVPACHVASADAGHRVLQVDYLVEDGTPLSLSEVTALPEKAWKRRPWSSASYGFATAPHWFRSDPLTASPGDAGTLMVEVGYPLLDHLDLYVKAGAATSWTRWSLGDRLAFAQRPYNARSFVVPVSVQPGDKVEILARVQTEGAMRFPLGIWQPRQFEKAEHTALLANGIYVGLMGGLFFCHLIIFLIVRERIYLYYVGWVLMTAGFVLSYNGIAFQYLWPEATAWNDWSRIVFLLLAAGLFTSFTIQFVSNAATVARRWHWAPVLLAVALAMGASGLPFPQAVRVAFLMQFVAMVVCFGLALGKVRAGHAHVRVFLVTFSGVLIGAALNTLDMLGITARFGSSIDFEVAPQVGSALAVLLFSAALAHRLLEARRQRAIAAELARTNATLADSMRVQQERSELLLKIKDRLRTDAERRDQRKSRFLADAIHDLRQPLQVIGNALEPIGEAIQAGRTADALGLAGMASRAAGNMRAQLAAIMDLSRLESGFVKAELSDFDLVALLRDTVEQTRAIAHESSACVEFDAPPGKPVFVRSDRHFLQRILLNLVSNGIKYRSAEGGRRSHVRLLLTAHGELTRLAIQDNGLGIAEEALRSDIIFRPFAQLNNRHAQAADKGVGLGLSIVSAMLKLLDGHQLSIQSEVGVGSTFTLEIPASVIAPAFDGMALDDFMAGGVEASRGKYVVLIEDDELVRQSLAAVFNAHGVLYEAWGSIEEMRRQLPLTERAPDVLLSDYRLPDGKTALDAIELMRAHWGDVPTLIVTGESLNSYALTSLRGIPICYKPVAPLDLLRRIAASARRAAEPPGAAGDDDQSP</sequence>
<dbReference type="PROSITE" id="PS50110">
    <property type="entry name" value="RESPONSE_REGULATORY"/>
    <property type="match status" value="1"/>
</dbReference>
<accession>A0AA91DSK9</accession>
<keyword evidence="8" id="KW-0732">Signal</keyword>
<feature type="transmembrane region" description="Helical" evidence="7">
    <location>
        <begin position="257"/>
        <end position="275"/>
    </location>
</feature>
<dbReference type="GO" id="GO:0005886">
    <property type="term" value="C:plasma membrane"/>
    <property type="evidence" value="ECO:0007669"/>
    <property type="project" value="TreeGrafter"/>
</dbReference>
<dbReference type="SMART" id="SM00387">
    <property type="entry name" value="HATPase_c"/>
    <property type="match status" value="1"/>
</dbReference>
<dbReference type="InterPro" id="IPR005467">
    <property type="entry name" value="His_kinase_dom"/>
</dbReference>
<evidence type="ECO:0000256" key="3">
    <source>
        <dbReference type="ARBA" id="ARBA00022553"/>
    </source>
</evidence>
<dbReference type="SUPFAM" id="SSF55874">
    <property type="entry name" value="ATPase domain of HSP90 chaperone/DNA topoisomerase II/histidine kinase"/>
    <property type="match status" value="1"/>
</dbReference>
<evidence type="ECO:0000256" key="8">
    <source>
        <dbReference type="SAM" id="SignalP"/>
    </source>
</evidence>
<evidence type="ECO:0000259" key="9">
    <source>
        <dbReference type="PROSITE" id="PS50109"/>
    </source>
</evidence>
<dbReference type="GO" id="GO:0009927">
    <property type="term" value="F:histidine phosphotransfer kinase activity"/>
    <property type="evidence" value="ECO:0007669"/>
    <property type="project" value="TreeGrafter"/>
</dbReference>
<dbReference type="Pfam" id="PF07696">
    <property type="entry name" value="7TMR-DISMED2"/>
    <property type="match status" value="1"/>
</dbReference>
<feature type="chain" id="PRO_5041670035" description="histidine kinase" evidence="8">
    <location>
        <begin position="26"/>
        <end position="838"/>
    </location>
</feature>
<dbReference type="SMART" id="SM00388">
    <property type="entry name" value="HisKA"/>
    <property type="match status" value="1"/>
</dbReference>
<evidence type="ECO:0000256" key="7">
    <source>
        <dbReference type="SAM" id="Phobius"/>
    </source>
</evidence>
<dbReference type="InterPro" id="IPR004358">
    <property type="entry name" value="Sig_transdc_His_kin-like_C"/>
</dbReference>
<feature type="transmembrane region" description="Helical" evidence="7">
    <location>
        <begin position="190"/>
        <end position="213"/>
    </location>
</feature>
<dbReference type="AlphaFoldDB" id="A0AA91DSK9"/>
<feature type="transmembrane region" description="Helical" evidence="7">
    <location>
        <begin position="311"/>
        <end position="328"/>
    </location>
</feature>
<evidence type="ECO:0000256" key="5">
    <source>
        <dbReference type="ARBA" id="ARBA00022777"/>
    </source>
</evidence>
<comment type="catalytic activity">
    <reaction evidence="1">
        <text>ATP + protein L-histidine = ADP + protein N-phospho-L-histidine.</text>
        <dbReference type="EC" id="2.7.13.3"/>
    </reaction>
</comment>
<keyword evidence="7" id="KW-1133">Transmembrane helix</keyword>
<dbReference type="InterPro" id="IPR011622">
    <property type="entry name" value="7TMR_DISM_rcpt_extracell_dom2"/>
</dbReference>
<dbReference type="Pfam" id="PF07695">
    <property type="entry name" value="7TMR-DISM_7TM"/>
    <property type="match status" value="1"/>
</dbReference>
<protein>
    <recommendedName>
        <fullName evidence="2">histidine kinase</fullName>
        <ecNumber evidence="2">2.7.13.3</ecNumber>
    </recommendedName>
</protein>
<evidence type="ECO:0000259" key="10">
    <source>
        <dbReference type="PROSITE" id="PS50110"/>
    </source>
</evidence>
<evidence type="ECO:0000313" key="11">
    <source>
        <dbReference type="EMBL" id="OAK66518.1"/>
    </source>
</evidence>
<keyword evidence="4" id="KW-0808">Transferase</keyword>
<dbReference type="InterPro" id="IPR036097">
    <property type="entry name" value="HisK_dim/P_sf"/>
</dbReference>
<dbReference type="InterPro" id="IPR011006">
    <property type="entry name" value="CheY-like_superfamily"/>
</dbReference>
<dbReference type="GO" id="GO:0000155">
    <property type="term" value="F:phosphorelay sensor kinase activity"/>
    <property type="evidence" value="ECO:0007669"/>
    <property type="project" value="InterPro"/>
</dbReference>
<dbReference type="Gene3D" id="2.60.40.2380">
    <property type="match status" value="1"/>
</dbReference>
<keyword evidence="5" id="KW-0418">Kinase</keyword>
<feature type="domain" description="Response regulatory" evidence="10">
    <location>
        <begin position="706"/>
        <end position="821"/>
    </location>
</feature>
<keyword evidence="7" id="KW-0812">Transmembrane</keyword>
<dbReference type="Gene3D" id="1.10.287.130">
    <property type="match status" value="1"/>
</dbReference>
<evidence type="ECO:0000256" key="2">
    <source>
        <dbReference type="ARBA" id="ARBA00012438"/>
    </source>
</evidence>
<dbReference type="SMART" id="SM00448">
    <property type="entry name" value="REC"/>
    <property type="match status" value="1"/>
</dbReference>
<dbReference type="InterPro" id="IPR036890">
    <property type="entry name" value="HATPase_C_sf"/>
</dbReference>
<dbReference type="PANTHER" id="PTHR43047:SF72">
    <property type="entry name" value="OSMOSENSING HISTIDINE PROTEIN KINASE SLN1"/>
    <property type="match status" value="1"/>
</dbReference>
<dbReference type="Pfam" id="PF02518">
    <property type="entry name" value="HATPase_c"/>
    <property type="match status" value="1"/>
</dbReference>
<dbReference type="EC" id="2.7.13.3" evidence="2"/>
<dbReference type="SUPFAM" id="SSF47384">
    <property type="entry name" value="Homodimeric domain of signal transducing histidine kinase"/>
    <property type="match status" value="1"/>
</dbReference>
<dbReference type="EMBL" id="LVHG01000023">
    <property type="protein sequence ID" value="OAK66518.1"/>
    <property type="molecule type" value="Genomic_DNA"/>
</dbReference>
<feature type="transmembrane region" description="Helical" evidence="7">
    <location>
        <begin position="220"/>
        <end position="245"/>
    </location>
</feature>
<evidence type="ECO:0000313" key="12">
    <source>
        <dbReference type="Proteomes" id="UP000077852"/>
    </source>
</evidence>
<dbReference type="SUPFAM" id="SSF52172">
    <property type="entry name" value="CheY-like"/>
    <property type="match status" value="1"/>
</dbReference>
<reference evidence="11 12" key="1">
    <citation type="submission" date="2016-03" db="EMBL/GenBank/DDBJ databases">
        <title>Genome sequence of Variovorax paradoxus KB5.</title>
        <authorList>
            <person name="Jeong H."/>
            <person name="Hong C.E."/>
            <person name="Jo S.H."/>
            <person name="Park J.M."/>
        </authorList>
    </citation>
    <scope>NUCLEOTIDE SEQUENCE [LARGE SCALE GENOMIC DNA]</scope>
    <source>
        <strain evidence="11 12">KB5</strain>
    </source>
</reference>
<dbReference type="InterPro" id="IPR003661">
    <property type="entry name" value="HisK_dim/P_dom"/>
</dbReference>
<feature type="transmembrane region" description="Helical" evidence="7">
    <location>
        <begin position="287"/>
        <end position="305"/>
    </location>
</feature>
<evidence type="ECO:0000256" key="6">
    <source>
        <dbReference type="PROSITE-ProRule" id="PRU00169"/>
    </source>
</evidence>
<name>A0AA91DSK9_VARPD</name>
<dbReference type="InterPro" id="IPR011623">
    <property type="entry name" value="7TMR_DISM_rcpt_extracell_dom1"/>
</dbReference>
<keyword evidence="3 6" id="KW-0597">Phosphoprotein</keyword>
<dbReference type="PRINTS" id="PR00344">
    <property type="entry name" value="BCTRLSENSOR"/>
</dbReference>
<dbReference type="Pfam" id="PF00072">
    <property type="entry name" value="Response_reg"/>
    <property type="match status" value="1"/>
</dbReference>
<dbReference type="InterPro" id="IPR003594">
    <property type="entry name" value="HATPase_dom"/>
</dbReference>
<evidence type="ECO:0000256" key="1">
    <source>
        <dbReference type="ARBA" id="ARBA00000085"/>
    </source>
</evidence>
<dbReference type="CDD" id="cd00082">
    <property type="entry name" value="HisKA"/>
    <property type="match status" value="1"/>
</dbReference>
<proteinExistence type="predicted"/>
<comment type="caution">
    <text evidence="11">The sequence shown here is derived from an EMBL/GenBank/DDBJ whole genome shotgun (WGS) entry which is preliminary data.</text>
</comment>
<dbReference type="InterPro" id="IPR001789">
    <property type="entry name" value="Sig_transdc_resp-reg_receiver"/>
</dbReference>